<dbReference type="GO" id="GO:0005634">
    <property type="term" value="C:nucleus"/>
    <property type="evidence" value="ECO:0007669"/>
    <property type="project" value="UniProtKB-SubCell"/>
</dbReference>
<dbReference type="Pfam" id="PF18044">
    <property type="entry name" value="zf-CCCH_4"/>
    <property type="match status" value="1"/>
</dbReference>
<keyword evidence="10" id="KW-1185">Reference proteome</keyword>
<dbReference type="InterPro" id="IPR036855">
    <property type="entry name" value="Znf_CCCH_sf"/>
</dbReference>
<name>A0A4P9ZP38_9FUNG</name>
<evidence type="ECO:0000256" key="5">
    <source>
        <dbReference type="ARBA" id="ARBA00023242"/>
    </source>
</evidence>
<evidence type="ECO:0000256" key="1">
    <source>
        <dbReference type="ARBA" id="ARBA00004123"/>
    </source>
</evidence>
<dbReference type="PROSITE" id="PS50103">
    <property type="entry name" value="ZF_C3H1"/>
    <property type="match status" value="1"/>
</dbReference>
<feature type="compositionally biased region" description="Polar residues" evidence="7">
    <location>
        <begin position="30"/>
        <end position="40"/>
    </location>
</feature>
<organism evidence="9 10">
    <name type="scientific">Dimargaris cristalligena</name>
    <dbReference type="NCBI Taxonomy" id="215637"/>
    <lineage>
        <taxon>Eukaryota</taxon>
        <taxon>Fungi</taxon>
        <taxon>Fungi incertae sedis</taxon>
        <taxon>Zoopagomycota</taxon>
        <taxon>Kickxellomycotina</taxon>
        <taxon>Dimargaritomycetes</taxon>
        <taxon>Dimargaritales</taxon>
        <taxon>Dimargaritaceae</taxon>
        <taxon>Dimargaris</taxon>
    </lineage>
</organism>
<gene>
    <name evidence="9" type="ORF">BJ085DRAFT_34648</name>
</gene>
<proteinExistence type="predicted"/>
<dbReference type="Gene3D" id="4.10.1000.10">
    <property type="entry name" value="Zinc finger, CCCH-type"/>
    <property type="match status" value="1"/>
</dbReference>
<dbReference type="STRING" id="215637.A0A4P9ZP38"/>
<comment type="subcellular location">
    <subcellularLocation>
        <location evidence="1">Nucleus</location>
    </subcellularLocation>
</comment>
<keyword evidence="4 6" id="KW-0862">Zinc</keyword>
<dbReference type="EMBL" id="ML002974">
    <property type="protein sequence ID" value="RKP35057.1"/>
    <property type="molecule type" value="Genomic_DNA"/>
</dbReference>
<dbReference type="PANTHER" id="PTHR46527">
    <property type="entry name" value="NUCLEOPORIN-LIKE PROTEIN 2"/>
    <property type="match status" value="1"/>
</dbReference>
<keyword evidence="3 6" id="KW-0863">Zinc-finger</keyword>
<feature type="region of interest" description="Disordered" evidence="7">
    <location>
        <begin position="25"/>
        <end position="94"/>
    </location>
</feature>
<evidence type="ECO:0000256" key="4">
    <source>
        <dbReference type="ARBA" id="ARBA00022833"/>
    </source>
</evidence>
<dbReference type="InterPro" id="IPR041367">
    <property type="entry name" value="Znf-CCCH_4"/>
</dbReference>
<reference evidence="10" key="1">
    <citation type="journal article" date="2018" name="Nat. Microbiol.">
        <title>Leveraging single-cell genomics to expand the fungal tree of life.</title>
        <authorList>
            <person name="Ahrendt S.R."/>
            <person name="Quandt C.A."/>
            <person name="Ciobanu D."/>
            <person name="Clum A."/>
            <person name="Salamov A."/>
            <person name="Andreopoulos B."/>
            <person name="Cheng J.F."/>
            <person name="Woyke T."/>
            <person name="Pelin A."/>
            <person name="Henrissat B."/>
            <person name="Reynolds N.K."/>
            <person name="Benny G.L."/>
            <person name="Smith M.E."/>
            <person name="James T.Y."/>
            <person name="Grigoriev I.V."/>
        </authorList>
    </citation>
    <scope>NUCLEOTIDE SEQUENCE [LARGE SCALE GENOMIC DNA]</scope>
    <source>
        <strain evidence="10">RSA 468</strain>
    </source>
</reference>
<protein>
    <recommendedName>
        <fullName evidence="8">C3H1-type domain-containing protein</fullName>
    </recommendedName>
</protein>
<dbReference type="InterPro" id="IPR000571">
    <property type="entry name" value="Znf_CCCH"/>
</dbReference>
<feature type="domain" description="C3H1-type" evidence="8">
    <location>
        <begin position="1"/>
        <end position="25"/>
    </location>
</feature>
<evidence type="ECO:0000256" key="7">
    <source>
        <dbReference type="SAM" id="MobiDB-lite"/>
    </source>
</evidence>
<keyword evidence="5" id="KW-0539">Nucleus</keyword>
<evidence type="ECO:0000256" key="3">
    <source>
        <dbReference type="ARBA" id="ARBA00022771"/>
    </source>
</evidence>
<feature type="region of interest" description="Disordered" evidence="7">
    <location>
        <begin position="306"/>
        <end position="326"/>
    </location>
</feature>
<dbReference type="AlphaFoldDB" id="A0A4P9ZP38"/>
<feature type="zinc finger region" description="C3H1-type" evidence="6">
    <location>
        <begin position="1"/>
        <end position="25"/>
    </location>
</feature>
<feature type="compositionally biased region" description="Low complexity" evidence="7">
    <location>
        <begin position="58"/>
        <end position="94"/>
    </location>
</feature>
<dbReference type="PANTHER" id="PTHR46527:SF1">
    <property type="entry name" value="NUCLEOPORIN NUP42"/>
    <property type="match status" value="1"/>
</dbReference>
<dbReference type="SUPFAM" id="SSF90229">
    <property type="entry name" value="CCCH zinc finger"/>
    <property type="match status" value="1"/>
</dbReference>
<accession>A0A4P9ZP38</accession>
<evidence type="ECO:0000256" key="6">
    <source>
        <dbReference type="PROSITE-ProRule" id="PRU00723"/>
    </source>
</evidence>
<evidence type="ECO:0000256" key="2">
    <source>
        <dbReference type="ARBA" id="ARBA00022723"/>
    </source>
</evidence>
<dbReference type="InterPro" id="IPR051767">
    <property type="entry name" value="Nucleoporin_NUP42"/>
</dbReference>
<evidence type="ECO:0000259" key="8">
    <source>
        <dbReference type="PROSITE" id="PS50103"/>
    </source>
</evidence>
<dbReference type="SMART" id="SM00356">
    <property type="entry name" value="ZnF_C3H1"/>
    <property type="match status" value="1"/>
</dbReference>
<feature type="compositionally biased region" description="Polar residues" evidence="7">
    <location>
        <begin position="307"/>
        <end position="316"/>
    </location>
</feature>
<keyword evidence="2 6" id="KW-0479">Metal-binding</keyword>
<evidence type="ECO:0000313" key="9">
    <source>
        <dbReference type="EMBL" id="RKP35057.1"/>
    </source>
</evidence>
<dbReference type="GO" id="GO:0008270">
    <property type="term" value="F:zinc ion binding"/>
    <property type="evidence" value="ECO:0007669"/>
    <property type="project" value="UniProtKB-KW"/>
</dbReference>
<evidence type="ECO:0000313" key="10">
    <source>
        <dbReference type="Proteomes" id="UP000268162"/>
    </source>
</evidence>
<sequence>MTICRFFQKGNCTFGAKCKFKHTLEPGDKSGQSNATTIVGSSRRPIGGGSNQYAILDSSNNTWNSSNNNNSNSNRNNSTGPSNDPNPTTTTTGMTCESIRADMTTYTKMWPLTCYGPDKGYPNLIKNRDFSMDEARVMYYTALRNSRNTSAYESQMRKLKNAVNNDVQKIRNDIPKALETATAEFKRLQPGGTSMGSAFGQPPTPFGQPPAPFGPSTSTGPGFVNNSGPPNNALGASSAFGAFGNPAPPPVNNAFTGNFALPPGPGFGPPVPCGTFQTAPPANVCGQPNPVSNGGFAAYANPAPAAVNTNSDQPMTRSRAPPHDYTPEEIKAFSAPEFVLGLIPEFEPPLQFRV</sequence>
<dbReference type="Proteomes" id="UP000268162">
    <property type="component" value="Unassembled WGS sequence"/>
</dbReference>